<comment type="caution">
    <text evidence="1">The sequence shown here is derived from an EMBL/GenBank/DDBJ whole genome shotgun (WGS) entry which is preliminary data.</text>
</comment>
<reference evidence="1" key="2">
    <citation type="submission" date="2023-01" db="EMBL/GenBank/DDBJ databases">
        <authorList>
            <person name="Petersen C."/>
        </authorList>
    </citation>
    <scope>NUCLEOTIDE SEQUENCE</scope>
    <source>
        <strain evidence="1">IBT 17514</strain>
    </source>
</reference>
<proteinExistence type="predicted"/>
<keyword evidence="2" id="KW-1185">Reference proteome</keyword>
<gene>
    <name evidence="1" type="ORF">N7493_001080</name>
</gene>
<accession>A0AAD6MZH6</accession>
<dbReference type="Proteomes" id="UP001215712">
    <property type="component" value="Unassembled WGS sequence"/>
</dbReference>
<dbReference type="EMBL" id="JAQJAN010000002">
    <property type="protein sequence ID" value="KAJ5737925.1"/>
    <property type="molecule type" value="Genomic_DNA"/>
</dbReference>
<evidence type="ECO:0000313" key="2">
    <source>
        <dbReference type="Proteomes" id="UP001215712"/>
    </source>
</evidence>
<name>A0AAD6MZH6_9EURO</name>
<evidence type="ECO:0000313" key="1">
    <source>
        <dbReference type="EMBL" id="KAJ5737925.1"/>
    </source>
</evidence>
<dbReference type="AlphaFoldDB" id="A0AAD6MZH6"/>
<sequence length="195" mass="22962">MSFQDLPPELLLMVMADLEFVVDRNSFVKTNRSCYSVLNRELYLSSISELDFYGILWAAKKGELRTLQYFLHAAKRGFHMALESSDIQWRPIWEVWPSWGARFECDPLQNIPVIIYERGLGKYGSGHIPIICVYRDALLDATKHGHVEAVKFPLEWMRVFFHSIFTKTFNKLLLLNSAEYDIWLFKSTYDTFYRV</sequence>
<organism evidence="1 2">
    <name type="scientific">Penicillium malachiteum</name>
    <dbReference type="NCBI Taxonomy" id="1324776"/>
    <lineage>
        <taxon>Eukaryota</taxon>
        <taxon>Fungi</taxon>
        <taxon>Dikarya</taxon>
        <taxon>Ascomycota</taxon>
        <taxon>Pezizomycotina</taxon>
        <taxon>Eurotiomycetes</taxon>
        <taxon>Eurotiomycetidae</taxon>
        <taxon>Eurotiales</taxon>
        <taxon>Aspergillaceae</taxon>
        <taxon>Penicillium</taxon>
    </lineage>
</organism>
<protein>
    <submittedName>
        <fullName evidence="1">Uncharacterized protein</fullName>
    </submittedName>
</protein>
<reference evidence="1" key="1">
    <citation type="journal article" date="2023" name="IMA Fungus">
        <title>Comparative genomic study of the Penicillium genus elucidates a diverse pangenome and 15 lateral gene transfer events.</title>
        <authorList>
            <person name="Petersen C."/>
            <person name="Sorensen T."/>
            <person name="Nielsen M.R."/>
            <person name="Sondergaard T.E."/>
            <person name="Sorensen J.L."/>
            <person name="Fitzpatrick D.A."/>
            <person name="Frisvad J.C."/>
            <person name="Nielsen K.L."/>
        </authorList>
    </citation>
    <scope>NUCLEOTIDE SEQUENCE</scope>
    <source>
        <strain evidence="1">IBT 17514</strain>
    </source>
</reference>